<proteinExistence type="predicted"/>
<dbReference type="GeneID" id="6073882"/>
<dbReference type="Proteomes" id="UP000001194">
    <property type="component" value="Unassembled WGS sequence"/>
</dbReference>
<keyword evidence="2" id="KW-1185">Reference proteome</keyword>
<dbReference type="HOGENOM" id="CLU_2360077_0_0_1"/>
<dbReference type="AlphaFoldDB" id="B0D2K0"/>
<gene>
    <name evidence="1" type="ORF">LACBIDRAFT_315516</name>
</gene>
<organism evidence="2">
    <name type="scientific">Laccaria bicolor (strain S238N-H82 / ATCC MYA-4686)</name>
    <name type="common">Bicoloured deceiver</name>
    <name type="synonym">Laccaria laccata var. bicolor</name>
    <dbReference type="NCBI Taxonomy" id="486041"/>
    <lineage>
        <taxon>Eukaryota</taxon>
        <taxon>Fungi</taxon>
        <taxon>Dikarya</taxon>
        <taxon>Basidiomycota</taxon>
        <taxon>Agaricomycotina</taxon>
        <taxon>Agaricomycetes</taxon>
        <taxon>Agaricomycetidae</taxon>
        <taxon>Agaricales</taxon>
        <taxon>Agaricineae</taxon>
        <taxon>Hydnangiaceae</taxon>
        <taxon>Laccaria</taxon>
    </lineage>
</organism>
<protein>
    <submittedName>
        <fullName evidence="1">Predicted protein</fullName>
    </submittedName>
</protein>
<dbReference type="InParanoid" id="B0D2K0"/>
<evidence type="ECO:0000313" key="2">
    <source>
        <dbReference type="Proteomes" id="UP000001194"/>
    </source>
</evidence>
<dbReference type="EMBL" id="DS547096">
    <property type="protein sequence ID" value="EDR10765.1"/>
    <property type="molecule type" value="Genomic_DNA"/>
</dbReference>
<dbReference type="RefSeq" id="XP_001878066.1">
    <property type="nucleotide sequence ID" value="XM_001878031.1"/>
</dbReference>
<sequence>MFPQHQVQCGDSRTNSFHLTSPMSMADDNNLASAALPCSYFAFLDPRRRTILWPQLRDTSHGQPLSLCATLRLGRPLNFQNHGRLASRFGSQRRGD</sequence>
<evidence type="ECO:0000313" key="1">
    <source>
        <dbReference type="EMBL" id="EDR10765.1"/>
    </source>
</evidence>
<name>B0D2K0_LACBS</name>
<accession>B0D2K0</accession>
<reference evidence="1 2" key="1">
    <citation type="journal article" date="2008" name="Nature">
        <title>The genome of Laccaria bicolor provides insights into mycorrhizal symbiosis.</title>
        <authorList>
            <person name="Martin F."/>
            <person name="Aerts A."/>
            <person name="Ahren D."/>
            <person name="Brun A."/>
            <person name="Danchin E.G.J."/>
            <person name="Duchaussoy F."/>
            <person name="Gibon J."/>
            <person name="Kohler A."/>
            <person name="Lindquist E."/>
            <person name="Pereda V."/>
            <person name="Salamov A."/>
            <person name="Shapiro H.J."/>
            <person name="Wuyts J."/>
            <person name="Blaudez D."/>
            <person name="Buee M."/>
            <person name="Brokstein P."/>
            <person name="Canbaeck B."/>
            <person name="Cohen D."/>
            <person name="Courty P.E."/>
            <person name="Coutinho P.M."/>
            <person name="Delaruelle C."/>
            <person name="Detter J.C."/>
            <person name="Deveau A."/>
            <person name="DiFazio S."/>
            <person name="Duplessis S."/>
            <person name="Fraissinet-Tachet L."/>
            <person name="Lucic E."/>
            <person name="Frey-Klett P."/>
            <person name="Fourrey C."/>
            <person name="Feussner I."/>
            <person name="Gay G."/>
            <person name="Grimwood J."/>
            <person name="Hoegger P.J."/>
            <person name="Jain P."/>
            <person name="Kilaru S."/>
            <person name="Labbe J."/>
            <person name="Lin Y.C."/>
            <person name="Legue V."/>
            <person name="Le Tacon F."/>
            <person name="Marmeisse R."/>
            <person name="Melayah D."/>
            <person name="Montanini B."/>
            <person name="Muratet M."/>
            <person name="Nehls U."/>
            <person name="Niculita-Hirzel H."/>
            <person name="Oudot-Le Secq M.P."/>
            <person name="Peter M."/>
            <person name="Quesneville H."/>
            <person name="Rajashekar B."/>
            <person name="Reich M."/>
            <person name="Rouhier N."/>
            <person name="Schmutz J."/>
            <person name="Yin T."/>
            <person name="Chalot M."/>
            <person name="Henrissat B."/>
            <person name="Kuees U."/>
            <person name="Lucas S."/>
            <person name="Van de Peer Y."/>
            <person name="Podila G.K."/>
            <person name="Polle A."/>
            <person name="Pukkila P.J."/>
            <person name="Richardson P.M."/>
            <person name="Rouze P."/>
            <person name="Sanders I.R."/>
            <person name="Stajich J.E."/>
            <person name="Tunlid A."/>
            <person name="Tuskan G."/>
            <person name="Grigoriev I.V."/>
        </authorList>
    </citation>
    <scope>NUCLEOTIDE SEQUENCE [LARGE SCALE GENOMIC DNA]</scope>
    <source>
        <strain evidence="2">S238N-H82 / ATCC MYA-4686</strain>
    </source>
</reference>
<dbReference type="KEGG" id="lbc:LACBIDRAFT_315516"/>